<dbReference type="SUPFAM" id="SSF47413">
    <property type="entry name" value="lambda repressor-like DNA-binding domains"/>
    <property type="match status" value="1"/>
</dbReference>
<evidence type="ECO:0000313" key="3">
    <source>
        <dbReference type="Proteomes" id="UP000325141"/>
    </source>
</evidence>
<dbReference type="CDD" id="cd00093">
    <property type="entry name" value="HTH_XRE"/>
    <property type="match status" value="1"/>
</dbReference>
<dbReference type="GO" id="GO:0003677">
    <property type="term" value="F:DNA binding"/>
    <property type="evidence" value="ECO:0007669"/>
    <property type="project" value="InterPro"/>
</dbReference>
<dbReference type="RefSeq" id="WP_150012272.1">
    <property type="nucleotide sequence ID" value="NZ_VWSG01000005.1"/>
</dbReference>
<dbReference type="Proteomes" id="UP000325141">
    <property type="component" value="Unassembled WGS sequence"/>
</dbReference>
<sequence length="93" mass="10858">MENSNDKYFIALSAQLKNIMEQKNIEVVDLAAAANIDRKQIYRFINSENVPKITTLIRIILALGLEPKLFFDFTFDFKSYSQEQNIEKIKPKE</sequence>
<feature type="domain" description="HTH cro/C1-type" evidence="1">
    <location>
        <begin position="16"/>
        <end position="70"/>
    </location>
</feature>
<dbReference type="SMART" id="SM00530">
    <property type="entry name" value="HTH_XRE"/>
    <property type="match status" value="1"/>
</dbReference>
<organism evidence="2 3">
    <name type="scientific">Paenimyroides baculatum</name>
    <dbReference type="NCBI Taxonomy" id="2608000"/>
    <lineage>
        <taxon>Bacteria</taxon>
        <taxon>Pseudomonadati</taxon>
        <taxon>Bacteroidota</taxon>
        <taxon>Flavobacteriia</taxon>
        <taxon>Flavobacteriales</taxon>
        <taxon>Flavobacteriaceae</taxon>
        <taxon>Paenimyroides</taxon>
    </lineage>
</organism>
<name>A0A5M6CK24_9FLAO</name>
<keyword evidence="3" id="KW-1185">Reference proteome</keyword>
<protein>
    <submittedName>
        <fullName evidence="2">Helix-turn-helix transcriptional regulator</fullName>
    </submittedName>
</protein>
<dbReference type="Gene3D" id="1.10.260.40">
    <property type="entry name" value="lambda repressor-like DNA-binding domains"/>
    <property type="match status" value="1"/>
</dbReference>
<dbReference type="InterPro" id="IPR010982">
    <property type="entry name" value="Lambda_DNA-bd_dom_sf"/>
</dbReference>
<reference evidence="2 3" key="1">
    <citation type="submission" date="2019-09" db="EMBL/GenBank/DDBJ databases">
        <title>Genome sequence and assembly of Flavobacterium sp.</title>
        <authorList>
            <person name="Chhetri G."/>
        </authorList>
    </citation>
    <scope>NUCLEOTIDE SEQUENCE [LARGE SCALE GENOMIC DNA]</scope>
    <source>
        <strain evidence="2 3">SNL9</strain>
    </source>
</reference>
<comment type="caution">
    <text evidence="2">The sequence shown here is derived from an EMBL/GenBank/DDBJ whole genome shotgun (WGS) entry which is preliminary data.</text>
</comment>
<dbReference type="Pfam" id="PF01381">
    <property type="entry name" value="HTH_3"/>
    <property type="match status" value="1"/>
</dbReference>
<proteinExistence type="predicted"/>
<gene>
    <name evidence="2" type="ORF">F0460_08645</name>
</gene>
<dbReference type="InterPro" id="IPR001387">
    <property type="entry name" value="Cro/C1-type_HTH"/>
</dbReference>
<dbReference type="PROSITE" id="PS50943">
    <property type="entry name" value="HTH_CROC1"/>
    <property type="match status" value="1"/>
</dbReference>
<evidence type="ECO:0000313" key="2">
    <source>
        <dbReference type="EMBL" id="KAA5535373.1"/>
    </source>
</evidence>
<dbReference type="EMBL" id="VWSG01000005">
    <property type="protein sequence ID" value="KAA5535373.1"/>
    <property type="molecule type" value="Genomic_DNA"/>
</dbReference>
<evidence type="ECO:0000259" key="1">
    <source>
        <dbReference type="PROSITE" id="PS50943"/>
    </source>
</evidence>
<dbReference type="AlphaFoldDB" id="A0A5M6CK24"/>
<accession>A0A5M6CK24</accession>